<feature type="region of interest" description="Disordered" evidence="1">
    <location>
        <begin position="1"/>
        <end position="30"/>
    </location>
</feature>
<evidence type="ECO:0000313" key="3">
    <source>
        <dbReference type="Proteomes" id="UP000028582"/>
    </source>
</evidence>
<organism evidence="2 3">
    <name type="scientific">Phytophthora nicotianae P1976</name>
    <dbReference type="NCBI Taxonomy" id="1317066"/>
    <lineage>
        <taxon>Eukaryota</taxon>
        <taxon>Sar</taxon>
        <taxon>Stramenopiles</taxon>
        <taxon>Oomycota</taxon>
        <taxon>Peronosporomycetes</taxon>
        <taxon>Peronosporales</taxon>
        <taxon>Peronosporaceae</taxon>
        <taxon>Phytophthora</taxon>
    </lineage>
</organism>
<evidence type="ECO:0000256" key="1">
    <source>
        <dbReference type="SAM" id="MobiDB-lite"/>
    </source>
</evidence>
<reference evidence="2 3" key="1">
    <citation type="submission" date="2013-11" db="EMBL/GenBank/DDBJ databases">
        <title>The Genome Sequence of Phytophthora parasitica P1976.</title>
        <authorList>
            <consortium name="The Broad Institute Genomics Platform"/>
            <person name="Russ C."/>
            <person name="Tyler B."/>
            <person name="Panabieres F."/>
            <person name="Shan W."/>
            <person name="Tripathy S."/>
            <person name="Grunwald N."/>
            <person name="Machado M."/>
            <person name="Johnson C.S."/>
            <person name="Walker B."/>
            <person name="Young S."/>
            <person name="Zeng Q."/>
            <person name="Gargeya S."/>
            <person name="Fitzgerald M."/>
            <person name="Haas B."/>
            <person name="Abouelleil A."/>
            <person name="Allen A.W."/>
            <person name="Alvarado L."/>
            <person name="Arachchi H.M."/>
            <person name="Berlin A.M."/>
            <person name="Chapman S.B."/>
            <person name="Gainer-Dewar J."/>
            <person name="Goldberg J."/>
            <person name="Griggs A."/>
            <person name="Gujja S."/>
            <person name="Hansen M."/>
            <person name="Howarth C."/>
            <person name="Imamovic A."/>
            <person name="Ireland A."/>
            <person name="Larimer J."/>
            <person name="McCowan C."/>
            <person name="Murphy C."/>
            <person name="Pearson M."/>
            <person name="Poon T.W."/>
            <person name="Priest M."/>
            <person name="Roberts A."/>
            <person name="Saif S."/>
            <person name="Shea T."/>
            <person name="Sisk P."/>
            <person name="Sykes S."/>
            <person name="Wortman J."/>
            <person name="Nusbaum C."/>
            <person name="Birren B."/>
        </authorList>
    </citation>
    <scope>NUCLEOTIDE SEQUENCE [LARGE SCALE GENOMIC DNA]</scope>
    <source>
        <strain evidence="2 3">P1976</strain>
    </source>
</reference>
<evidence type="ECO:0000313" key="2">
    <source>
        <dbReference type="EMBL" id="ETO83171.1"/>
    </source>
</evidence>
<dbReference type="EMBL" id="ANJA01000548">
    <property type="protein sequence ID" value="ETO83171.1"/>
    <property type="molecule type" value="Genomic_DNA"/>
</dbReference>
<sequence length="30" mass="3683">MIEAFHSSCKISQHSNRQQLRNYWLHPKKD</sequence>
<feature type="compositionally biased region" description="Polar residues" evidence="1">
    <location>
        <begin position="9"/>
        <end position="21"/>
    </location>
</feature>
<dbReference type="Proteomes" id="UP000028582">
    <property type="component" value="Unassembled WGS sequence"/>
</dbReference>
<dbReference type="AlphaFoldDB" id="A0A081AWB0"/>
<name>A0A081AWB0_PHYNI</name>
<gene>
    <name evidence="2" type="ORF">F444_02760</name>
</gene>
<accession>A0A081AWB0</accession>
<proteinExistence type="predicted"/>
<protein>
    <submittedName>
        <fullName evidence="2">Uncharacterized protein</fullName>
    </submittedName>
</protein>
<comment type="caution">
    <text evidence="2">The sequence shown here is derived from an EMBL/GenBank/DDBJ whole genome shotgun (WGS) entry which is preliminary data.</text>
</comment>